<comment type="caution">
    <text evidence="3">The sequence shown here is derived from an EMBL/GenBank/DDBJ whole genome shotgun (WGS) entry which is preliminary data.</text>
</comment>
<reference evidence="3 4" key="1">
    <citation type="journal article" date="2018" name="Appl. Microbiol. Biotechnol.">
        <title>Characterization of the caprolactam degradation pathway in Pseudomonas jessenii using mass spectrometry-based proteomics.</title>
        <authorList>
            <person name="Otzen M."/>
            <person name="Palacio C."/>
            <person name="Janssen D.B."/>
        </authorList>
    </citation>
    <scope>NUCLEOTIDE SEQUENCE [LARGE SCALE GENOMIC DNA]</scope>
    <source>
        <strain evidence="3 4">GO3</strain>
    </source>
</reference>
<feature type="region of interest" description="Disordered" evidence="1">
    <location>
        <begin position="186"/>
        <end position="205"/>
    </location>
</feature>
<gene>
    <name evidence="3" type="ORF">CRX42_12385</name>
</gene>
<feature type="domain" description="Toxin VasX N-terminal region" evidence="2">
    <location>
        <begin position="23"/>
        <end position="160"/>
    </location>
</feature>
<dbReference type="RefSeq" id="WP_110659662.1">
    <property type="nucleotide sequence ID" value="NZ_PDLL01000121.1"/>
</dbReference>
<organism evidence="3 4">
    <name type="scientific">Pseudomonas jessenii</name>
    <dbReference type="NCBI Taxonomy" id="77298"/>
    <lineage>
        <taxon>Bacteria</taxon>
        <taxon>Pseudomonadati</taxon>
        <taxon>Pseudomonadota</taxon>
        <taxon>Gammaproteobacteria</taxon>
        <taxon>Pseudomonadales</taxon>
        <taxon>Pseudomonadaceae</taxon>
        <taxon>Pseudomonas</taxon>
    </lineage>
</organism>
<dbReference type="Pfam" id="PF20249">
    <property type="entry name" value="VasX_N"/>
    <property type="match status" value="1"/>
</dbReference>
<dbReference type="EMBL" id="PDLL01000121">
    <property type="protein sequence ID" value="PYY70235.1"/>
    <property type="molecule type" value="Genomic_DNA"/>
</dbReference>
<proteinExistence type="predicted"/>
<dbReference type="AlphaFoldDB" id="A0A2W0EWH2"/>
<evidence type="ECO:0000256" key="1">
    <source>
        <dbReference type="SAM" id="MobiDB-lite"/>
    </source>
</evidence>
<evidence type="ECO:0000313" key="4">
    <source>
        <dbReference type="Proteomes" id="UP000247437"/>
    </source>
</evidence>
<dbReference type="InterPro" id="IPR046864">
    <property type="entry name" value="VasX_N"/>
</dbReference>
<name>A0A2W0EWH2_PSEJE</name>
<dbReference type="Proteomes" id="UP000247437">
    <property type="component" value="Unassembled WGS sequence"/>
</dbReference>
<dbReference type="OrthoDB" id="6339140at2"/>
<sequence>MTHPANLAAAAASKTAIGSPGACPLRQSHVQLLPLRYGLVEKPLDPSAELKLPYTLTTRPLGIRMLRDGWLYVIDSVTGHLHEYQVLNGLVSALLHKGAKVADDQRTPIEERPALVFSRRSTLHVTFAEVQWTAAKCTQVLDSREERKHFMQAVDLGPVHCQTGGEHLLTVAQGKQWLAEIATDPARQAQAAQDRAEQEAESPPDAVLLPTVHVSDTPEHEREPYLWEQPRRLREAHIGEFLGRVRPAYQDDTLFLVVQDDLGVLRDLAEYQDTVVGWVDDWSNADHNERDYLLACYIESLSRLSSADVGNLADASNEPRVQTLFGDMEQLPEPDREHTRKALLDYLNKGGKVEPVDVPAPPELVQLRKEAHAEAFKFAKYQGATPDFTAHSRASDEADRRYYTRQHFKVTPDEFVERHLDTLIKLGQEQNKRIVDVLEGSSFSGKRGVNDFIDRPAMDSALFQHRDDLGRWNRLLERITADRTMLVGAGRFHRSAWYYDAQDQQQLHQAFTAEYACLKDICRSDHASEILLGYLEKHPELTRPLFYTLPLRLQPERAAQYTTLFNAGMGVFNNLPHWLGELKKIEQPHLPALDDLPEHTRAVADAAQHSLSPALNLGLSRALEGFDLAGEKIPDLDELFRRLPKALSGRILDAAKTTGVTFTVASPAEHAALQTNLKELLRERDYLKTLTRERNQITHNKNRAGHRTQRAVDLQGEIVRVRGQLTQLEGRLAGALSPIAELPDQSVRLYGATPARAGVTVVFPPAQQLEVRSLLKDIRLGVQGVPNAKLIRSEGMGLLVFFVQGVNLVSVIGETFGQSRDQRELGPLIGASFATGAAGFTAAQSLADTALKARSAALVAGLQHQALQNVHVQMGKMHVGLGIFTYGFGFASSMVSLINHHQNWQQATRSGNAAAQSSAALATSGAAGMTTVNAYGLGHTLHAGYTVAIAKNAAARTTAWAAAGTRLSTVFFRFNLAGALFTILELGGTWLYNRYNISAHDKWLKTTPWSLDADERGDHTLDEYQSYLAYLLHTPYVQLGPNKHDTWLKDLLLKAKPKDIHLVLPGLRLNDFQPPLSGQPAHRLGIGAHRLSVPLHNRGVPRERKDVISEEVVNSLRIVQTGPDRLVLCLQYPLDLDAEFTPVSETLELAVCIQTLNAKGVWDSRIRIIRLNPRAEGHFPALPSNSVTEHPPMLLVETHLLELADHAHQD</sequence>
<protein>
    <recommendedName>
        <fullName evidence="2">Toxin VasX N-terminal region domain-containing protein</fullName>
    </recommendedName>
</protein>
<evidence type="ECO:0000313" key="3">
    <source>
        <dbReference type="EMBL" id="PYY70235.1"/>
    </source>
</evidence>
<evidence type="ECO:0000259" key="2">
    <source>
        <dbReference type="Pfam" id="PF20249"/>
    </source>
</evidence>
<accession>A0A2W0EWH2</accession>
<dbReference type="CDD" id="cd20708">
    <property type="entry name" value="MIX_IV"/>
    <property type="match status" value="1"/>
</dbReference>